<sequence>MKMTQELVDKVRAYVAERRKQIDESEDPRQASIDHLKEIGYLDENGEVAERYRGGIPEYCKPVTRTA</sequence>
<gene>
    <name evidence="1" type="ORF">SAMN04487996_123104</name>
</gene>
<dbReference type="AlphaFoldDB" id="A0A1G7XAU3"/>
<evidence type="ECO:0000313" key="1">
    <source>
        <dbReference type="EMBL" id="SDG81316.1"/>
    </source>
</evidence>
<keyword evidence="2" id="KW-1185">Reference proteome</keyword>
<dbReference type="Proteomes" id="UP000198748">
    <property type="component" value="Unassembled WGS sequence"/>
</dbReference>
<evidence type="ECO:0000313" key="2">
    <source>
        <dbReference type="Proteomes" id="UP000198748"/>
    </source>
</evidence>
<name>A0A1G7XAU3_9BACT</name>
<reference evidence="2" key="1">
    <citation type="submission" date="2016-10" db="EMBL/GenBank/DDBJ databases">
        <authorList>
            <person name="Varghese N."/>
            <person name="Submissions S."/>
        </authorList>
    </citation>
    <scope>NUCLEOTIDE SEQUENCE [LARGE SCALE GENOMIC DNA]</scope>
    <source>
        <strain evidence="2">DSM 25329</strain>
    </source>
</reference>
<protein>
    <submittedName>
        <fullName evidence="1">Uncharacterized protein</fullName>
    </submittedName>
</protein>
<dbReference type="EMBL" id="FNAN01000023">
    <property type="protein sequence ID" value="SDG81316.1"/>
    <property type="molecule type" value="Genomic_DNA"/>
</dbReference>
<accession>A0A1G7XAU3</accession>
<proteinExistence type="predicted"/>
<organism evidence="1 2">
    <name type="scientific">Dyadobacter soli</name>
    <dbReference type="NCBI Taxonomy" id="659014"/>
    <lineage>
        <taxon>Bacteria</taxon>
        <taxon>Pseudomonadati</taxon>
        <taxon>Bacteroidota</taxon>
        <taxon>Cytophagia</taxon>
        <taxon>Cytophagales</taxon>
        <taxon>Spirosomataceae</taxon>
        <taxon>Dyadobacter</taxon>
    </lineage>
</organism>
<dbReference type="STRING" id="659014.SAMN04487996_123104"/>